<sequence length="261" mass="30691">MKTYTQNILQVLFICGVIGFFALWQRSSNAWDFIVYTQQWPEAACVDINDTKSSHHHICTMTRNIQTWTIHGIWPSRFDGDGPFYCDNSYPFQESEITNLENIMDNKWPNLIIGTAKTSFWKHEWTKHGTCALNLLDLDCEHKYFKMGLDLNKRFDYKHILEDRNITPSETRYKLADMREAIESFTKSKINMQCIFAKDKSEQAIVQVEVCLDKKFNTIDCKTRYKAIGILPSWDDIPYNPVFESCSENLPTQYLPFRYVN</sequence>
<dbReference type="PANTHER" id="PTHR11240:SF22">
    <property type="entry name" value="RIBONUCLEASE T2"/>
    <property type="match status" value="1"/>
</dbReference>
<dbReference type="InterPro" id="IPR001568">
    <property type="entry name" value="RNase_T2-like"/>
</dbReference>
<dbReference type="CDD" id="cd01061">
    <property type="entry name" value="RNase_T2_euk"/>
    <property type="match status" value="1"/>
</dbReference>
<evidence type="ECO:0000256" key="1">
    <source>
        <dbReference type="ARBA" id="ARBA00007469"/>
    </source>
</evidence>
<dbReference type="EMBL" id="CAWYQH010000046">
    <property type="protein sequence ID" value="CAK8677501.1"/>
    <property type="molecule type" value="Genomic_DNA"/>
</dbReference>
<keyword evidence="4" id="KW-1133">Transmembrane helix</keyword>
<protein>
    <submittedName>
        <fullName evidence="5">Uncharacterized protein</fullName>
    </submittedName>
</protein>
<dbReference type="PROSITE" id="PS00531">
    <property type="entry name" value="RNASE_T2_2"/>
    <property type="match status" value="1"/>
</dbReference>
<dbReference type="Pfam" id="PF00445">
    <property type="entry name" value="Ribonuclease_T2"/>
    <property type="match status" value="1"/>
</dbReference>
<proteinExistence type="inferred from homology"/>
<reference evidence="5 6" key="1">
    <citation type="submission" date="2024-02" db="EMBL/GenBank/DDBJ databases">
        <authorList>
            <person name="Daric V."/>
            <person name="Darras S."/>
        </authorList>
    </citation>
    <scope>NUCLEOTIDE SEQUENCE [LARGE SCALE GENOMIC DNA]</scope>
</reference>
<keyword evidence="2" id="KW-1015">Disulfide bond</keyword>
<dbReference type="Gene3D" id="3.90.730.10">
    <property type="entry name" value="Ribonuclease T2-like"/>
    <property type="match status" value="1"/>
</dbReference>
<dbReference type="SUPFAM" id="SSF55895">
    <property type="entry name" value="Ribonuclease Rh-like"/>
    <property type="match status" value="1"/>
</dbReference>
<dbReference type="PANTHER" id="PTHR11240">
    <property type="entry name" value="RIBONUCLEASE T2"/>
    <property type="match status" value="1"/>
</dbReference>
<feature type="transmembrane region" description="Helical" evidence="4">
    <location>
        <begin position="7"/>
        <end position="24"/>
    </location>
</feature>
<evidence type="ECO:0000256" key="2">
    <source>
        <dbReference type="ARBA" id="ARBA00023157"/>
    </source>
</evidence>
<dbReference type="InterPro" id="IPR036430">
    <property type="entry name" value="RNase_T2-like_sf"/>
</dbReference>
<name>A0ABP0FCT4_CLALP</name>
<evidence type="ECO:0000313" key="6">
    <source>
        <dbReference type="Proteomes" id="UP001642483"/>
    </source>
</evidence>
<evidence type="ECO:0000256" key="4">
    <source>
        <dbReference type="SAM" id="Phobius"/>
    </source>
</evidence>
<keyword evidence="4" id="KW-0812">Transmembrane</keyword>
<comment type="caution">
    <text evidence="5">The sequence shown here is derived from an EMBL/GenBank/DDBJ whole genome shotgun (WGS) entry which is preliminary data.</text>
</comment>
<evidence type="ECO:0000256" key="3">
    <source>
        <dbReference type="RuleBase" id="RU004328"/>
    </source>
</evidence>
<evidence type="ECO:0000313" key="5">
    <source>
        <dbReference type="EMBL" id="CAK8677501.1"/>
    </source>
</evidence>
<gene>
    <name evidence="5" type="ORF">CVLEPA_LOCUS6877</name>
</gene>
<dbReference type="InterPro" id="IPR033697">
    <property type="entry name" value="Ribonuclease_T2_eukaryotic"/>
</dbReference>
<keyword evidence="6" id="KW-1185">Reference proteome</keyword>
<organism evidence="5 6">
    <name type="scientific">Clavelina lepadiformis</name>
    <name type="common">Light-bulb sea squirt</name>
    <name type="synonym">Ascidia lepadiformis</name>
    <dbReference type="NCBI Taxonomy" id="159417"/>
    <lineage>
        <taxon>Eukaryota</taxon>
        <taxon>Metazoa</taxon>
        <taxon>Chordata</taxon>
        <taxon>Tunicata</taxon>
        <taxon>Ascidiacea</taxon>
        <taxon>Aplousobranchia</taxon>
        <taxon>Clavelinidae</taxon>
        <taxon>Clavelina</taxon>
    </lineage>
</organism>
<dbReference type="Proteomes" id="UP001642483">
    <property type="component" value="Unassembled WGS sequence"/>
</dbReference>
<dbReference type="InterPro" id="IPR033130">
    <property type="entry name" value="RNase_T2_His_AS_2"/>
</dbReference>
<accession>A0ABP0FCT4</accession>
<keyword evidence="4" id="KW-0472">Membrane</keyword>
<comment type="similarity">
    <text evidence="1 3">Belongs to the RNase T2 family.</text>
</comment>